<protein>
    <submittedName>
        <fullName evidence="2">E3 ubiquitin protein ligase DRIP2</fullName>
    </submittedName>
</protein>
<keyword evidence="3" id="KW-1185">Reference proteome</keyword>
<dbReference type="PANTHER" id="PTHR46293">
    <property type="entry name" value="E3 UBIQUITIN PROTEIN LIGASE DRIP1"/>
    <property type="match status" value="1"/>
</dbReference>
<reference evidence="2 3" key="1">
    <citation type="journal article" date="2018" name="Front. Plant Sci.">
        <title>Red Clover (Trifolium pratense) and Zigzag Clover (T. medium) - A Picture of Genomic Similarities and Differences.</title>
        <authorList>
            <person name="Dluhosova J."/>
            <person name="Istvanek J."/>
            <person name="Nedelnik J."/>
            <person name="Repkova J."/>
        </authorList>
    </citation>
    <scope>NUCLEOTIDE SEQUENCE [LARGE SCALE GENOMIC DNA]</scope>
    <source>
        <strain evidence="3">cv. 10/8</strain>
        <tissue evidence="2">Leaf</tissue>
    </source>
</reference>
<dbReference type="Proteomes" id="UP000265520">
    <property type="component" value="Unassembled WGS sequence"/>
</dbReference>
<feature type="region of interest" description="Disordered" evidence="1">
    <location>
        <begin position="1"/>
        <end position="101"/>
    </location>
</feature>
<dbReference type="GO" id="GO:0004842">
    <property type="term" value="F:ubiquitin-protein transferase activity"/>
    <property type="evidence" value="ECO:0007669"/>
    <property type="project" value="InterPro"/>
</dbReference>
<evidence type="ECO:0000313" key="2">
    <source>
        <dbReference type="EMBL" id="MCI00142.1"/>
    </source>
</evidence>
<feature type="non-terminal residue" evidence="2">
    <location>
        <position position="1"/>
    </location>
</feature>
<dbReference type="AlphaFoldDB" id="A0A392NL41"/>
<dbReference type="PANTHER" id="PTHR46293:SF1">
    <property type="entry name" value="OS03G0632800 PROTEIN"/>
    <property type="match status" value="1"/>
</dbReference>
<feature type="compositionally biased region" description="Low complexity" evidence="1">
    <location>
        <begin position="145"/>
        <end position="156"/>
    </location>
</feature>
<name>A0A392NL41_9FABA</name>
<evidence type="ECO:0000313" key="3">
    <source>
        <dbReference type="Proteomes" id="UP000265520"/>
    </source>
</evidence>
<feature type="compositionally biased region" description="Basic and acidic residues" evidence="1">
    <location>
        <begin position="62"/>
        <end position="73"/>
    </location>
</feature>
<dbReference type="EMBL" id="LXQA010042343">
    <property type="protein sequence ID" value="MCI00142.1"/>
    <property type="molecule type" value="Genomic_DNA"/>
</dbReference>
<organism evidence="2 3">
    <name type="scientific">Trifolium medium</name>
    <dbReference type="NCBI Taxonomy" id="97028"/>
    <lineage>
        <taxon>Eukaryota</taxon>
        <taxon>Viridiplantae</taxon>
        <taxon>Streptophyta</taxon>
        <taxon>Embryophyta</taxon>
        <taxon>Tracheophyta</taxon>
        <taxon>Spermatophyta</taxon>
        <taxon>Magnoliopsida</taxon>
        <taxon>eudicotyledons</taxon>
        <taxon>Gunneridae</taxon>
        <taxon>Pentapetalae</taxon>
        <taxon>rosids</taxon>
        <taxon>fabids</taxon>
        <taxon>Fabales</taxon>
        <taxon>Fabaceae</taxon>
        <taxon>Papilionoideae</taxon>
        <taxon>50 kb inversion clade</taxon>
        <taxon>NPAAA clade</taxon>
        <taxon>Hologalegina</taxon>
        <taxon>IRL clade</taxon>
        <taxon>Trifolieae</taxon>
        <taxon>Trifolium</taxon>
    </lineage>
</organism>
<feature type="compositionally biased region" description="Polar residues" evidence="1">
    <location>
        <begin position="122"/>
        <end position="132"/>
    </location>
</feature>
<comment type="caution">
    <text evidence="2">The sequence shown here is derived from an EMBL/GenBank/DDBJ whole genome shotgun (WGS) entry which is preliminary data.</text>
</comment>
<evidence type="ECO:0000256" key="1">
    <source>
        <dbReference type="SAM" id="MobiDB-lite"/>
    </source>
</evidence>
<dbReference type="InterPro" id="IPR044807">
    <property type="entry name" value="DRIP1-like"/>
</dbReference>
<feature type="compositionally biased region" description="Polar residues" evidence="1">
    <location>
        <begin position="22"/>
        <end position="40"/>
    </location>
</feature>
<feature type="region of interest" description="Disordered" evidence="1">
    <location>
        <begin position="117"/>
        <end position="226"/>
    </location>
</feature>
<accession>A0A392NL41</accession>
<feature type="compositionally biased region" description="Basic residues" evidence="1">
    <location>
        <begin position="164"/>
        <end position="176"/>
    </location>
</feature>
<feature type="non-terminal residue" evidence="2">
    <location>
        <position position="240"/>
    </location>
</feature>
<sequence>EDQAEEVVPSIPLPAKRKERSLSSLVVSAPKVSTHTSFTGKRTKTSTRKAAGLRGCSFIPEESIKKEETRDEDNLNSSIGETSKKHRSNEDTDNNIDLTEGKADLWTPLNCLVEAANRTKPSRSNLQGTSKLESPITPHGGLVMSETTTKSEPPTSAQSELHMPKTKNKSNGHKRKFGDDKDGNTLPSGPVKRKRLRPSNQKRAAASEMSASAQHMLDATGSRHNRKNSPIWFTLVASED</sequence>
<proteinExistence type="predicted"/>